<evidence type="ECO:0000313" key="2">
    <source>
        <dbReference type="EMBL" id="GFH06698.1"/>
    </source>
</evidence>
<organism evidence="2 3">
    <name type="scientific">Haematococcus lacustris</name>
    <name type="common">Green alga</name>
    <name type="synonym">Haematococcus pluvialis</name>
    <dbReference type="NCBI Taxonomy" id="44745"/>
    <lineage>
        <taxon>Eukaryota</taxon>
        <taxon>Viridiplantae</taxon>
        <taxon>Chlorophyta</taxon>
        <taxon>core chlorophytes</taxon>
        <taxon>Chlorophyceae</taxon>
        <taxon>CS clade</taxon>
        <taxon>Chlamydomonadales</taxon>
        <taxon>Haematococcaceae</taxon>
        <taxon>Haematococcus</taxon>
    </lineage>
</organism>
<proteinExistence type="predicted"/>
<comment type="caution">
    <text evidence="2">The sequence shown here is derived from an EMBL/GenBank/DDBJ whole genome shotgun (WGS) entry which is preliminary data.</text>
</comment>
<feature type="non-terminal residue" evidence="2">
    <location>
        <position position="73"/>
    </location>
</feature>
<reference evidence="2 3" key="1">
    <citation type="submission" date="2020-02" db="EMBL/GenBank/DDBJ databases">
        <title>Draft genome sequence of Haematococcus lacustris strain NIES-144.</title>
        <authorList>
            <person name="Morimoto D."/>
            <person name="Nakagawa S."/>
            <person name="Yoshida T."/>
            <person name="Sawayama S."/>
        </authorList>
    </citation>
    <scope>NUCLEOTIDE SEQUENCE [LARGE SCALE GENOMIC DNA]</scope>
    <source>
        <strain evidence="2 3">NIES-144</strain>
    </source>
</reference>
<keyword evidence="3" id="KW-1185">Reference proteome</keyword>
<dbReference type="AlphaFoldDB" id="A0A699YFR6"/>
<gene>
    <name evidence="2" type="ORF">HaLaN_01368</name>
</gene>
<accession>A0A699YFR6</accession>
<dbReference type="EMBL" id="BLLF01000051">
    <property type="protein sequence ID" value="GFH06698.1"/>
    <property type="molecule type" value="Genomic_DNA"/>
</dbReference>
<feature type="region of interest" description="Disordered" evidence="1">
    <location>
        <begin position="51"/>
        <end position="73"/>
    </location>
</feature>
<sequence length="73" mass="8092">MHCEAGSLCNEGPQQAETRNLLDLPQFQDPDFRQWKMKVISARYRLASCKPIGSTGQQAAAPEDQGGSRSKQQ</sequence>
<evidence type="ECO:0000256" key="1">
    <source>
        <dbReference type="SAM" id="MobiDB-lite"/>
    </source>
</evidence>
<protein>
    <submittedName>
        <fullName evidence="2">Uncharacterized protein</fullName>
    </submittedName>
</protein>
<name>A0A699YFR6_HAELA</name>
<evidence type="ECO:0000313" key="3">
    <source>
        <dbReference type="Proteomes" id="UP000485058"/>
    </source>
</evidence>
<dbReference type="Proteomes" id="UP000485058">
    <property type="component" value="Unassembled WGS sequence"/>
</dbReference>